<gene>
    <name evidence="1" type="ORF">GCM10022211_00240</name>
</gene>
<evidence type="ECO:0000313" key="2">
    <source>
        <dbReference type="Proteomes" id="UP001501310"/>
    </source>
</evidence>
<dbReference type="Gene3D" id="3.30.70.260">
    <property type="match status" value="1"/>
</dbReference>
<dbReference type="Pfam" id="PF13710">
    <property type="entry name" value="ACT_5"/>
    <property type="match status" value="1"/>
</dbReference>
<dbReference type="Proteomes" id="UP001501310">
    <property type="component" value="Unassembled WGS sequence"/>
</dbReference>
<evidence type="ECO:0000313" key="1">
    <source>
        <dbReference type="EMBL" id="GAA3995615.1"/>
    </source>
</evidence>
<organism evidence="1 2">
    <name type="scientific">Sphingomonas humi</name>
    <dbReference type="NCBI Taxonomy" id="335630"/>
    <lineage>
        <taxon>Bacteria</taxon>
        <taxon>Pseudomonadati</taxon>
        <taxon>Pseudomonadota</taxon>
        <taxon>Alphaproteobacteria</taxon>
        <taxon>Sphingomonadales</taxon>
        <taxon>Sphingomonadaceae</taxon>
        <taxon>Sphingomonas</taxon>
    </lineage>
</organism>
<comment type="caution">
    <text evidence="1">The sequence shown here is derived from an EMBL/GenBank/DDBJ whole genome shotgun (WGS) entry which is preliminary data.</text>
</comment>
<dbReference type="EMBL" id="BAAAZD010000001">
    <property type="protein sequence ID" value="GAA3995615.1"/>
    <property type="molecule type" value="Genomic_DNA"/>
</dbReference>
<proteinExistence type="predicted"/>
<name>A0ABP7RCA0_9SPHN</name>
<keyword evidence="2" id="KW-1185">Reference proteome</keyword>
<dbReference type="SUPFAM" id="SSF55021">
    <property type="entry name" value="ACT-like"/>
    <property type="match status" value="1"/>
</dbReference>
<evidence type="ECO:0008006" key="3">
    <source>
        <dbReference type="Google" id="ProtNLM"/>
    </source>
</evidence>
<dbReference type="InterPro" id="IPR045865">
    <property type="entry name" value="ACT-like_dom_sf"/>
</dbReference>
<dbReference type="RefSeq" id="WP_344708124.1">
    <property type="nucleotide sequence ID" value="NZ_BAAAZD010000001.1"/>
</dbReference>
<accession>A0ABP7RCA0</accession>
<reference evidence="2" key="1">
    <citation type="journal article" date="2019" name="Int. J. Syst. Evol. Microbiol.">
        <title>The Global Catalogue of Microorganisms (GCM) 10K type strain sequencing project: providing services to taxonomists for standard genome sequencing and annotation.</title>
        <authorList>
            <consortium name="The Broad Institute Genomics Platform"/>
            <consortium name="The Broad Institute Genome Sequencing Center for Infectious Disease"/>
            <person name="Wu L."/>
            <person name="Ma J."/>
        </authorList>
    </citation>
    <scope>NUCLEOTIDE SEQUENCE [LARGE SCALE GENOMIC DNA]</scope>
    <source>
        <strain evidence="2">JCM 16603</strain>
    </source>
</reference>
<sequence length="84" mass="9137">MTARLNVDFVPTEGAMLRILGLIERRGFRVRELNLGERQSSSSLSILIEARDAGRQVEVVARQIAGLSDVSAVEVTPSQTMVPA</sequence>
<protein>
    <recommendedName>
        <fullName evidence="3">Acetolactate synthase</fullName>
    </recommendedName>
</protein>